<evidence type="ECO:0000313" key="3">
    <source>
        <dbReference type="Proteomes" id="UP000494206"/>
    </source>
</evidence>
<reference evidence="2 3" key="1">
    <citation type="submission" date="2020-04" db="EMBL/GenBank/DDBJ databases">
        <authorList>
            <person name="Laetsch R D."/>
            <person name="Stevens L."/>
            <person name="Kumar S."/>
            <person name="Blaxter L. M."/>
        </authorList>
    </citation>
    <scope>NUCLEOTIDE SEQUENCE [LARGE SCALE GENOMIC DNA]</scope>
</reference>
<feature type="compositionally biased region" description="Basic residues" evidence="1">
    <location>
        <begin position="1"/>
        <end position="10"/>
    </location>
</feature>
<name>A0A8S1F391_9PELO</name>
<dbReference type="Proteomes" id="UP000494206">
    <property type="component" value="Unassembled WGS sequence"/>
</dbReference>
<proteinExistence type="predicted"/>
<dbReference type="AlphaFoldDB" id="A0A8S1F391"/>
<dbReference type="EMBL" id="CADEPM010000006">
    <property type="protein sequence ID" value="CAB3408088.1"/>
    <property type="molecule type" value="Genomic_DNA"/>
</dbReference>
<sequence>MEPFVKKRRIGNTSDSSEGLEASSSSGSNVEVFEEHIPVSNSTQNLQHCTTVTSHPSTNVLDRRIQELLLSSPAHLFSIGALNSQQTSVSTSWEQWLCFLASNLSPSQWQGYWLAHCALFGEQAVPVHLLSFFSNQTSGLEPCSSSHSVADSTPLNLHQHPHPNDAIHTKYDNFHQVRPSMGNAARGGSGNSRRAEFANATVFLNGRLAATETSGPRSSAVVAAVARTTTISEIGQRLLLSSNVAMRKNVGEAFAANQRQHFFANFALGFVGVSACASSSSSND</sequence>
<feature type="region of interest" description="Disordered" evidence="1">
    <location>
        <begin position="1"/>
        <end position="29"/>
    </location>
</feature>
<comment type="caution">
    <text evidence="2">The sequence shown here is derived from an EMBL/GenBank/DDBJ whole genome shotgun (WGS) entry which is preliminary data.</text>
</comment>
<keyword evidence="3" id="KW-1185">Reference proteome</keyword>
<accession>A0A8S1F391</accession>
<gene>
    <name evidence="2" type="ORF">CBOVIS_LOCUS9916</name>
</gene>
<organism evidence="2 3">
    <name type="scientific">Caenorhabditis bovis</name>
    <dbReference type="NCBI Taxonomy" id="2654633"/>
    <lineage>
        <taxon>Eukaryota</taxon>
        <taxon>Metazoa</taxon>
        <taxon>Ecdysozoa</taxon>
        <taxon>Nematoda</taxon>
        <taxon>Chromadorea</taxon>
        <taxon>Rhabditida</taxon>
        <taxon>Rhabditina</taxon>
        <taxon>Rhabditomorpha</taxon>
        <taxon>Rhabditoidea</taxon>
        <taxon>Rhabditidae</taxon>
        <taxon>Peloderinae</taxon>
        <taxon>Caenorhabditis</taxon>
    </lineage>
</organism>
<protein>
    <submittedName>
        <fullName evidence="2">Uncharacterized protein</fullName>
    </submittedName>
</protein>
<evidence type="ECO:0000256" key="1">
    <source>
        <dbReference type="SAM" id="MobiDB-lite"/>
    </source>
</evidence>
<evidence type="ECO:0000313" key="2">
    <source>
        <dbReference type="EMBL" id="CAB3408088.1"/>
    </source>
</evidence>
<dbReference type="OrthoDB" id="5870517at2759"/>
<feature type="compositionally biased region" description="Low complexity" evidence="1">
    <location>
        <begin position="14"/>
        <end position="29"/>
    </location>
</feature>